<reference evidence="2 3" key="1">
    <citation type="submission" date="2015-03" db="EMBL/GenBank/DDBJ databases">
        <title>Genome assembly of Sandaracinus amylolyticus DSM 53668.</title>
        <authorList>
            <person name="Sharma G."/>
            <person name="Subramanian S."/>
        </authorList>
    </citation>
    <scope>NUCLEOTIDE SEQUENCE [LARGE SCALE GENOMIC DNA]</scope>
    <source>
        <strain evidence="2 3">DSM 53668</strain>
    </source>
</reference>
<dbReference type="EMBL" id="CP011125">
    <property type="protein sequence ID" value="AKF04341.1"/>
    <property type="molecule type" value="Genomic_DNA"/>
</dbReference>
<dbReference type="AlphaFoldDB" id="A0A0F6YGV1"/>
<gene>
    <name evidence="2" type="ORF">DB32_001490</name>
</gene>
<keyword evidence="1" id="KW-1133">Transmembrane helix</keyword>
<accession>A0A0F6YGV1</accession>
<name>A0A0F6YGV1_9BACT</name>
<evidence type="ECO:0000313" key="2">
    <source>
        <dbReference type="EMBL" id="AKF04341.1"/>
    </source>
</evidence>
<dbReference type="Proteomes" id="UP000034883">
    <property type="component" value="Chromosome"/>
</dbReference>
<keyword evidence="3" id="KW-1185">Reference proteome</keyword>
<feature type="transmembrane region" description="Helical" evidence="1">
    <location>
        <begin position="87"/>
        <end position="110"/>
    </location>
</feature>
<dbReference type="STRING" id="927083.DB32_001490"/>
<keyword evidence="1" id="KW-0812">Transmembrane</keyword>
<dbReference type="KEGG" id="samy:DB32_001490"/>
<sequence>MERESVQERALSRIPFDPRDARIVEGMSRWMGLLGRFQVLAGGALMLTVMGIAIAYGTTEALATPSATQPADATPPLITLGEVTLEMLLGVGLAVSLLGALLLWGGVMLIDGAEDLERVVHGDELDRHHLENALRRIRGYYRIEALFTLLALAALLAWAIPGWA</sequence>
<dbReference type="RefSeq" id="WP_157068811.1">
    <property type="nucleotide sequence ID" value="NZ_CP011125.1"/>
</dbReference>
<evidence type="ECO:0000256" key="1">
    <source>
        <dbReference type="SAM" id="Phobius"/>
    </source>
</evidence>
<protein>
    <submittedName>
        <fullName evidence="2">Uncharacterized protein</fullName>
    </submittedName>
</protein>
<feature type="transmembrane region" description="Helical" evidence="1">
    <location>
        <begin position="145"/>
        <end position="163"/>
    </location>
</feature>
<organism evidence="2 3">
    <name type="scientific">Sandaracinus amylolyticus</name>
    <dbReference type="NCBI Taxonomy" id="927083"/>
    <lineage>
        <taxon>Bacteria</taxon>
        <taxon>Pseudomonadati</taxon>
        <taxon>Myxococcota</taxon>
        <taxon>Polyangia</taxon>
        <taxon>Polyangiales</taxon>
        <taxon>Sandaracinaceae</taxon>
        <taxon>Sandaracinus</taxon>
    </lineage>
</organism>
<feature type="transmembrane region" description="Helical" evidence="1">
    <location>
        <begin position="37"/>
        <end position="56"/>
    </location>
</feature>
<proteinExistence type="predicted"/>
<keyword evidence="1" id="KW-0472">Membrane</keyword>
<evidence type="ECO:0000313" key="3">
    <source>
        <dbReference type="Proteomes" id="UP000034883"/>
    </source>
</evidence>